<evidence type="ECO:0000256" key="1">
    <source>
        <dbReference type="ARBA" id="ARBA00022737"/>
    </source>
</evidence>
<feature type="transmembrane region" description="Helical" evidence="4">
    <location>
        <begin position="373"/>
        <end position="390"/>
    </location>
</feature>
<keyword evidence="1" id="KW-0677">Repeat</keyword>
<feature type="transmembrane region" description="Helical" evidence="4">
    <location>
        <begin position="317"/>
        <end position="338"/>
    </location>
</feature>
<dbReference type="InterPro" id="IPR052346">
    <property type="entry name" value="O-mannosyl-transferase_TMTC"/>
</dbReference>
<dbReference type="SUPFAM" id="SSF48452">
    <property type="entry name" value="TPR-like"/>
    <property type="match status" value="2"/>
</dbReference>
<dbReference type="PROSITE" id="PS50005">
    <property type="entry name" value="TPR"/>
    <property type="match status" value="2"/>
</dbReference>
<feature type="transmembrane region" description="Helical" evidence="4">
    <location>
        <begin position="166"/>
        <end position="185"/>
    </location>
</feature>
<feature type="transmembrane region" description="Helical" evidence="4">
    <location>
        <begin position="20"/>
        <end position="37"/>
    </location>
</feature>
<organism evidence="5 6">
    <name type="scientific">Saltatorellus ferox</name>
    <dbReference type="NCBI Taxonomy" id="2528018"/>
    <lineage>
        <taxon>Bacteria</taxon>
        <taxon>Pseudomonadati</taxon>
        <taxon>Planctomycetota</taxon>
        <taxon>Planctomycetia</taxon>
        <taxon>Planctomycetia incertae sedis</taxon>
        <taxon>Saltatorellus</taxon>
    </lineage>
</organism>
<feature type="transmembrane region" description="Helical" evidence="4">
    <location>
        <begin position="144"/>
        <end position="160"/>
    </location>
</feature>
<evidence type="ECO:0000313" key="6">
    <source>
        <dbReference type="Proteomes" id="UP000320390"/>
    </source>
</evidence>
<dbReference type="AlphaFoldDB" id="A0A518EYP8"/>
<keyword evidence="2 3" id="KW-0802">TPR repeat</keyword>
<keyword evidence="4" id="KW-0472">Membrane</keyword>
<feature type="transmembrane region" description="Helical" evidence="4">
    <location>
        <begin position="343"/>
        <end position="361"/>
    </location>
</feature>
<reference evidence="5 6" key="1">
    <citation type="submission" date="2019-02" db="EMBL/GenBank/DDBJ databases">
        <title>Deep-cultivation of Planctomycetes and their phenomic and genomic characterization uncovers novel biology.</title>
        <authorList>
            <person name="Wiegand S."/>
            <person name="Jogler M."/>
            <person name="Boedeker C."/>
            <person name="Pinto D."/>
            <person name="Vollmers J."/>
            <person name="Rivas-Marin E."/>
            <person name="Kohn T."/>
            <person name="Peeters S.H."/>
            <person name="Heuer A."/>
            <person name="Rast P."/>
            <person name="Oberbeckmann S."/>
            <person name="Bunk B."/>
            <person name="Jeske O."/>
            <person name="Meyerdierks A."/>
            <person name="Storesund J.E."/>
            <person name="Kallscheuer N."/>
            <person name="Luecker S."/>
            <person name="Lage O.M."/>
            <person name="Pohl T."/>
            <person name="Merkel B.J."/>
            <person name="Hornburger P."/>
            <person name="Mueller R.-W."/>
            <person name="Bruemmer F."/>
            <person name="Labrenz M."/>
            <person name="Spormann A.M."/>
            <person name="Op den Camp H."/>
            <person name="Overmann J."/>
            <person name="Amann R."/>
            <person name="Jetten M.S.M."/>
            <person name="Mascher T."/>
            <person name="Medema M.H."/>
            <person name="Devos D.P."/>
            <person name="Kaster A.-K."/>
            <person name="Ovreas L."/>
            <person name="Rohde M."/>
            <person name="Galperin M.Y."/>
            <person name="Jogler C."/>
        </authorList>
    </citation>
    <scope>NUCLEOTIDE SEQUENCE [LARGE SCALE GENOMIC DNA]</scope>
    <source>
        <strain evidence="5 6">Poly30</strain>
    </source>
</reference>
<keyword evidence="4" id="KW-0812">Transmembrane</keyword>
<evidence type="ECO:0000256" key="2">
    <source>
        <dbReference type="ARBA" id="ARBA00022803"/>
    </source>
</evidence>
<evidence type="ECO:0000256" key="4">
    <source>
        <dbReference type="SAM" id="Phobius"/>
    </source>
</evidence>
<keyword evidence="6" id="KW-1185">Reference proteome</keyword>
<sequence length="944" mass="102926">MSVTNSPRPIDSDSVAPRPLVLALALLLIAATAALYVPSLSGELVYDDLPLIEQAPATRSIQAALQRFMEPFWEFNNQDSEVQRGVWRPLTSLALAVGRTIGGGAPFGFHLVSLLLHIAGTIVAFRLGALLLRTRAGIASATRAALGGAAVAWLFAFHPAQVESVAWMSAVNDPLFGFLALWALLSYERAAQAERAPWLAALLMLLALASKETAIVVPILAVLLDVTAGRRLSSTPGRRALLALFLPLAIWYGVRVYVFGDVTAGVFRDHGDFGFSASREWTFRIELAGGFLRHLFWPDAPAVFRPVHPVLPAGSQAVLHGALWLGGTVVAAIAALVLRKRAVAFGLIGALVVIAPMVASPDRAGLFPESDRYLYLAVFGAALALIAVLARLRSALPMALVTLTAAALMGRISWAHEDTFQNEIAFRDAAVEDAPDSPNVRWGAGRAYITEYVRTQDTPTLEQAYIHYLHSLKAVTKYGDGSFVDDETRSGAERIARLENLILNTPAEKRRLDPTVFATTDDRYQATLGQIYSNLLRIDVAKTPDLDYPLRLAEGAAQILDWGKKPELASLLAQIHLRRGETQQAKEAIALAMKAAPSNPSYQAQLGQILMREGNFEGARTTFDRALELRPQDADLRLDFASAALEGGRLEIAEAAIQRVLAEDSPKNVRALVLRATLEGKRRRPTEALRYLDRALAENPNNGLAHKQRGLAMVQLNDFEGALESFSNAARLMPEDFQSHNNVASLLLRQQPGPNASESAQESWLLALEPVLVRAYMLSPPSGQEQLLLQQQLERLVGNNPDRALNLATSLRLQNRSALSLIWVNRAIEARNAWPEEERDGNLLLAYTLQGQLSREAGLAEDAVHALRNAVLIEPNHFPAQFELSDVLTALKRYDEARTPTLKALELFPEAGIAREMAAAVKGTLEQHLKLIEANSAAGPELPR</sequence>
<feature type="transmembrane region" description="Helical" evidence="4">
    <location>
        <begin position="240"/>
        <end position="260"/>
    </location>
</feature>
<dbReference type="InterPro" id="IPR019734">
    <property type="entry name" value="TPR_rpt"/>
</dbReference>
<accession>A0A518EYP8</accession>
<feature type="transmembrane region" description="Helical" evidence="4">
    <location>
        <begin position="107"/>
        <end position="132"/>
    </location>
</feature>
<name>A0A518EYP8_9BACT</name>
<dbReference type="EMBL" id="CP036434">
    <property type="protein sequence ID" value="QDV09212.1"/>
    <property type="molecule type" value="Genomic_DNA"/>
</dbReference>
<feature type="transmembrane region" description="Helical" evidence="4">
    <location>
        <begin position="395"/>
        <end position="414"/>
    </location>
</feature>
<dbReference type="Pfam" id="PF13432">
    <property type="entry name" value="TPR_16"/>
    <property type="match status" value="1"/>
</dbReference>
<gene>
    <name evidence="5" type="ORF">Poly30_47690</name>
</gene>
<feature type="repeat" description="TPR" evidence="3">
    <location>
        <begin position="600"/>
        <end position="633"/>
    </location>
</feature>
<dbReference type="InterPro" id="IPR011990">
    <property type="entry name" value="TPR-like_helical_dom_sf"/>
</dbReference>
<keyword evidence="4" id="KW-1133">Transmembrane helix</keyword>
<feature type="repeat" description="TPR" evidence="3">
    <location>
        <begin position="703"/>
        <end position="736"/>
    </location>
</feature>
<evidence type="ECO:0000313" key="5">
    <source>
        <dbReference type="EMBL" id="QDV09212.1"/>
    </source>
</evidence>
<evidence type="ECO:0000256" key="3">
    <source>
        <dbReference type="PROSITE-ProRule" id="PRU00339"/>
    </source>
</evidence>
<proteinExistence type="predicted"/>
<dbReference type="Proteomes" id="UP000320390">
    <property type="component" value="Chromosome"/>
</dbReference>
<dbReference type="PANTHER" id="PTHR44227">
    <property type="match status" value="1"/>
</dbReference>
<protein>
    <submittedName>
        <fullName evidence="5">Putative protoheme IX biogenesis protein</fullName>
    </submittedName>
</protein>
<dbReference type="Gene3D" id="1.25.40.10">
    <property type="entry name" value="Tetratricopeptide repeat domain"/>
    <property type="match status" value="3"/>
</dbReference>
<dbReference type="PANTHER" id="PTHR44227:SF3">
    <property type="entry name" value="PROTEIN O-MANNOSYL-TRANSFERASE TMTC4"/>
    <property type="match status" value="1"/>
</dbReference>
<dbReference type="Pfam" id="PF14559">
    <property type="entry name" value="TPR_19"/>
    <property type="match status" value="1"/>
</dbReference>
<dbReference type="SMART" id="SM00028">
    <property type="entry name" value="TPR"/>
    <property type="match status" value="6"/>
</dbReference>